<name>A9PJ35_9ROSI</name>
<sequence length="56" mass="6249">MAKAITGFTITKPHMLSSLQKTKLDLKPCSGGVKSYKPYMAVHFVVDNLHKKSESR</sequence>
<organism evidence="1">
    <name type="scientific">Populus trichocarpa x Populus deltoides</name>
    <dbReference type="NCBI Taxonomy" id="3695"/>
    <lineage>
        <taxon>Eukaryota</taxon>
        <taxon>Viridiplantae</taxon>
        <taxon>Streptophyta</taxon>
        <taxon>Embryophyta</taxon>
        <taxon>Tracheophyta</taxon>
        <taxon>Spermatophyta</taxon>
        <taxon>Magnoliopsida</taxon>
        <taxon>eudicotyledons</taxon>
        <taxon>Gunneridae</taxon>
        <taxon>Pentapetalae</taxon>
        <taxon>rosids</taxon>
        <taxon>fabids</taxon>
        <taxon>Malpighiales</taxon>
        <taxon>Salicaceae</taxon>
        <taxon>Saliceae</taxon>
        <taxon>Populus</taxon>
    </lineage>
</organism>
<dbReference type="EMBL" id="EF148416">
    <property type="protein sequence ID" value="ABK96388.1"/>
    <property type="molecule type" value="mRNA"/>
</dbReference>
<reference evidence="1" key="1">
    <citation type="journal article" date="2008" name="BMC Genomics">
        <title>Analysis of 4,664 high-quality sequence-finished poplar full-length cDNA clones and their utility for the discovery of genes responding to insect feeding.</title>
        <authorList>
            <person name="Ralph S.G."/>
            <person name="Chun H.J."/>
            <person name="Cooper D."/>
            <person name="Kirkpatrick R."/>
            <person name="Kolosova N."/>
            <person name="Gunter L."/>
            <person name="Tuskan G.A."/>
            <person name="Douglas C.J."/>
            <person name="Holt R.A."/>
            <person name="Jones S.J."/>
            <person name="Marra M.A."/>
            <person name="Bohlmann J."/>
        </authorList>
    </citation>
    <scope>NUCLEOTIDE SEQUENCE</scope>
    <source>
        <tissue evidence="1">Sapling trees one metre in height and grown under greenhouse conditions were exposed to continuous feeding by Malacosoma disstria Hubner</tissue>
    </source>
</reference>
<proteinExistence type="evidence at transcript level"/>
<protein>
    <submittedName>
        <fullName evidence="1">Uncharacterized protein</fullName>
    </submittedName>
</protein>
<evidence type="ECO:0000313" key="1">
    <source>
        <dbReference type="EMBL" id="ABK96388.1"/>
    </source>
</evidence>
<accession>A9PJ35</accession>
<dbReference type="AlphaFoldDB" id="A9PJ35"/>